<protein>
    <submittedName>
        <fullName evidence="1">Uncharacterized protein</fullName>
    </submittedName>
</protein>
<comment type="caution">
    <text evidence="1">The sequence shown here is derived from an EMBL/GenBank/DDBJ whole genome shotgun (WGS) entry which is preliminary data.</text>
</comment>
<keyword evidence="2" id="KW-1185">Reference proteome</keyword>
<dbReference type="EMBL" id="MU006713">
    <property type="protein sequence ID" value="KAF2628432.1"/>
    <property type="molecule type" value="Genomic_DNA"/>
</dbReference>
<evidence type="ECO:0000313" key="2">
    <source>
        <dbReference type="Proteomes" id="UP000799754"/>
    </source>
</evidence>
<organism evidence="1 2">
    <name type="scientific">Macroventuria anomochaeta</name>
    <dbReference type="NCBI Taxonomy" id="301207"/>
    <lineage>
        <taxon>Eukaryota</taxon>
        <taxon>Fungi</taxon>
        <taxon>Dikarya</taxon>
        <taxon>Ascomycota</taxon>
        <taxon>Pezizomycotina</taxon>
        <taxon>Dothideomycetes</taxon>
        <taxon>Pleosporomycetidae</taxon>
        <taxon>Pleosporales</taxon>
        <taxon>Pleosporineae</taxon>
        <taxon>Didymellaceae</taxon>
        <taxon>Macroventuria</taxon>
    </lineage>
</organism>
<proteinExistence type="predicted"/>
<accession>A0ACB6S5M8</accession>
<sequence>MTTVSMASSDDEEVLQLTIELSMQRSPSASSTLNAVSDRTLGDEVAQQTSIVHCGCSVCQPLSTDGLSVTLEDLKGQQHKCELCTLLWDGIRLLLILTSETP</sequence>
<reference evidence="1" key="1">
    <citation type="journal article" date="2020" name="Stud. Mycol.">
        <title>101 Dothideomycetes genomes: a test case for predicting lifestyles and emergence of pathogens.</title>
        <authorList>
            <person name="Haridas S."/>
            <person name="Albert R."/>
            <person name="Binder M."/>
            <person name="Bloem J."/>
            <person name="Labutti K."/>
            <person name="Salamov A."/>
            <person name="Andreopoulos B."/>
            <person name="Baker S."/>
            <person name="Barry K."/>
            <person name="Bills G."/>
            <person name="Bluhm B."/>
            <person name="Cannon C."/>
            <person name="Castanera R."/>
            <person name="Culley D."/>
            <person name="Daum C."/>
            <person name="Ezra D."/>
            <person name="Gonzalez J."/>
            <person name="Henrissat B."/>
            <person name="Kuo A."/>
            <person name="Liang C."/>
            <person name="Lipzen A."/>
            <person name="Lutzoni F."/>
            <person name="Magnuson J."/>
            <person name="Mondo S."/>
            <person name="Nolan M."/>
            <person name="Ohm R."/>
            <person name="Pangilinan J."/>
            <person name="Park H.-J."/>
            <person name="Ramirez L."/>
            <person name="Alfaro M."/>
            <person name="Sun H."/>
            <person name="Tritt A."/>
            <person name="Yoshinaga Y."/>
            <person name="Zwiers L.-H."/>
            <person name="Turgeon B."/>
            <person name="Goodwin S."/>
            <person name="Spatafora J."/>
            <person name="Crous P."/>
            <person name="Grigoriev I."/>
        </authorList>
    </citation>
    <scope>NUCLEOTIDE SEQUENCE</scope>
    <source>
        <strain evidence="1">CBS 525.71</strain>
    </source>
</reference>
<name>A0ACB6S5M8_9PLEO</name>
<evidence type="ECO:0000313" key="1">
    <source>
        <dbReference type="EMBL" id="KAF2628432.1"/>
    </source>
</evidence>
<dbReference type="Proteomes" id="UP000799754">
    <property type="component" value="Unassembled WGS sequence"/>
</dbReference>
<gene>
    <name evidence="1" type="ORF">BU25DRAFT_35778</name>
</gene>